<gene>
    <name evidence="1" type="ORF">H4O11_02235</name>
</gene>
<sequence>MSWSSATLALSNVGVIVDYNTSHPRQGEPMKTSLRRPDIRMVASVACLLLLSLWLGVAPGGADEPDAAPLLEGLQDAAVPNAGNLQPAPSPPRRLNSSLSMPYFSFAQSLNSRS</sequence>
<dbReference type="AlphaFoldDB" id="A0A7W3FJX5"/>
<dbReference type="EMBL" id="JACGXS010000001">
    <property type="protein sequence ID" value="MBA8680622.1"/>
    <property type="molecule type" value="Genomic_DNA"/>
</dbReference>
<organism evidence="1 2">
    <name type="scientific">Stenotrophomonas tumulicola</name>
    <dbReference type="NCBI Taxonomy" id="1685415"/>
    <lineage>
        <taxon>Bacteria</taxon>
        <taxon>Pseudomonadati</taxon>
        <taxon>Pseudomonadota</taxon>
        <taxon>Gammaproteobacteria</taxon>
        <taxon>Lysobacterales</taxon>
        <taxon>Lysobacteraceae</taxon>
        <taxon>Stenotrophomonas</taxon>
    </lineage>
</organism>
<proteinExistence type="predicted"/>
<keyword evidence="2" id="KW-1185">Reference proteome</keyword>
<reference evidence="1 2" key="1">
    <citation type="submission" date="2020-08" db="EMBL/GenBank/DDBJ databases">
        <title>Stenotrophomonas tumulicola JCM 30961.</title>
        <authorList>
            <person name="Deng Y."/>
        </authorList>
    </citation>
    <scope>NUCLEOTIDE SEQUENCE [LARGE SCALE GENOMIC DNA]</scope>
    <source>
        <strain evidence="1 2">JCM 30961</strain>
    </source>
</reference>
<accession>A0A7W3FJX5</accession>
<protein>
    <submittedName>
        <fullName evidence="1">Uncharacterized protein</fullName>
    </submittedName>
</protein>
<dbReference type="Proteomes" id="UP000547058">
    <property type="component" value="Unassembled WGS sequence"/>
</dbReference>
<evidence type="ECO:0000313" key="2">
    <source>
        <dbReference type="Proteomes" id="UP000547058"/>
    </source>
</evidence>
<evidence type="ECO:0000313" key="1">
    <source>
        <dbReference type="EMBL" id="MBA8680622.1"/>
    </source>
</evidence>
<name>A0A7W3FJX5_9GAMM</name>
<comment type="caution">
    <text evidence="1">The sequence shown here is derived from an EMBL/GenBank/DDBJ whole genome shotgun (WGS) entry which is preliminary data.</text>
</comment>